<evidence type="ECO:0000256" key="7">
    <source>
        <dbReference type="ARBA" id="ARBA00024209"/>
    </source>
</evidence>
<keyword evidence="9" id="KW-0472">Membrane</keyword>
<proteinExistence type="inferred from homology"/>
<dbReference type="SUPFAM" id="SSF57850">
    <property type="entry name" value="RING/U-box"/>
    <property type="match status" value="1"/>
</dbReference>
<dbReference type="Proteomes" id="UP001161247">
    <property type="component" value="Chromosome 1"/>
</dbReference>
<dbReference type="EC" id="2.3.2.27" evidence="2"/>
<evidence type="ECO:0000313" key="12">
    <source>
        <dbReference type="Proteomes" id="UP001161247"/>
    </source>
</evidence>
<dbReference type="InterPro" id="IPR013083">
    <property type="entry name" value="Znf_RING/FYVE/PHD"/>
</dbReference>
<keyword evidence="4 8" id="KW-0863">Zinc-finger</keyword>
<evidence type="ECO:0000256" key="4">
    <source>
        <dbReference type="ARBA" id="ARBA00022771"/>
    </source>
</evidence>
<evidence type="ECO:0000256" key="6">
    <source>
        <dbReference type="ARBA" id="ARBA00022833"/>
    </source>
</evidence>
<evidence type="ECO:0000313" key="11">
    <source>
        <dbReference type="EMBL" id="CAI9091746.1"/>
    </source>
</evidence>
<sequence>MASHESETFHWHYAEFDDNAFQIRGRTLFFAVVLFGVILFITIIYLYARWVCQMRPPSLPRISHAPSSAQPPPRGLDPNAISNLPIILHRASEEAVECSICLGIFQDGEKVKVLPDCQHRYHSECVDVWLTTQSSCPLCRASLRDDDSLSPV</sequence>
<feature type="transmembrane region" description="Helical" evidence="9">
    <location>
        <begin position="28"/>
        <end position="48"/>
    </location>
</feature>
<dbReference type="PANTHER" id="PTHR14155:SF632">
    <property type="entry name" value="RING-H2 FINGER PROTEIN ATL17-RELATED"/>
    <property type="match status" value="1"/>
</dbReference>
<gene>
    <name evidence="11" type="ORF">OLC1_LOCUS3590</name>
</gene>
<keyword evidence="3" id="KW-0479">Metal-binding</keyword>
<dbReference type="InterPro" id="IPR053238">
    <property type="entry name" value="RING-H2_zinc_finger"/>
</dbReference>
<organism evidence="11 12">
    <name type="scientific">Oldenlandia corymbosa var. corymbosa</name>
    <dbReference type="NCBI Taxonomy" id="529605"/>
    <lineage>
        <taxon>Eukaryota</taxon>
        <taxon>Viridiplantae</taxon>
        <taxon>Streptophyta</taxon>
        <taxon>Embryophyta</taxon>
        <taxon>Tracheophyta</taxon>
        <taxon>Spermatophyta</taxon>
        <taxon>Magnoliopsida</taxon>
        <taxon>eudicotyledons</taxon>
        <taxon>Gunneridae</taxon>
        <taxon>Pentapetalae</taxon>
        <taxon>asterids</taxon>
        <taxon>lamiids</taxon>
        <taxon>Gentianales</taxon>
        <taxon>Rubiaceae</taxon>
        <taxon>Rubioideae</taxon>
        <taxon>Spermacoceae</taxon>
        <taxon>Hedyotis-Oldenlandia complex</taxon>
        <taxon>Oldenlandia</taxon>
    </lineage>
</organism>
<protein>
    <recommendedName>
        <fullName evidence="2">RING-type E3 ubiquitin transferase</fullName>
        <ecNumber evidence="2">2.3.2.27</ecNumber>
    </recommendedName>
</protein>
<name>A0AAV1C8R6_OLDCO</name>
<dbReference type="Pfam" id="PF13639">
    <property type="entry name" value="zf-RING_2"/>
    <property type="match status" value="1"/>
</dbReference>
<feature type="domain" description="RING-type" evidence="10">
    <location>
        <begin position="98"/>
        <end position="140"/>
    </location>
</feature>
<dbReference type="AlphaFoldDB" id="A0AAV1C8R6"/>
<evidence type="ECO:0000259" key="10">
    <source>
        <dbReference type="PROSITE" id="PS50089"/>
    </source>
</evidence>
<dbReference type="EMBL" id="OX459118">
    <property type="protein sequence ID" value="CAI9091746.1"/>
    <property type="molecule type" value="Genomic_DNA"/>
</dbReference>
<evidence type="ECO:0000256" key="1">
    <source>
        <dbReference type="ARBA" id="ARBA00000900"/>
    </source>
</evidence>
<evidence type="ECO:0000256" key="5">
    <source>
        <dbReference type="ARBA" id="ARBA00022786"/>
    </source>
</evidence>
<dbReference type="PANTHER" id="PTHR14155">
    <property type="entry name" value="RING FINGER DOMAIN-CONTAINING"/>
    <property type="match status" value="1"/>
</dbReference>
<reference evidence="11" key="1">
    <citation type="submission" date="2023-03" db="EMBL/GenBank/DDBJ databases">
        <authorList>
            <person name="Julca I."/>
        </authorList>
    </citation>
    <scope>NUCLEOTIDE SEQUENCE</scope>
</reference>
<dbReference type="GO" id="GO:0061630">
    <property type="term" value="F:ubiquitin protein ligase activity"/>
    <property type="evidence" value="ECO:0007669"/>
    <property type="project" value="UniProtKB-EC"/>
</dbReference>
<dbReference type="GO" id="GO:0008270">
    <property type="term" value="F:zinc ion binding"/>
    <property type="evidence" value="ECO:0007669"/>
    <property type="project" value="UniProtKB-KW"/>
</dbReference>
<dbReference type="InterPro" id="IPR001841">
    <property type="entry name" value="Znf_RING"/>
</dbReference>
<keyword evidence="9" id="KW-1133">Transmembrane helix</keyword>
<comment type="similarity">
    <text evidence="7">Belongs to the RING-type zinc finger family. ATL subfamily.</text>
</comment>
<keyword evidence="12" id="KW-1185">Reference proteome</keyword>
<evidence type="ECO:0000256" key="2">
    <source>
        <dbReference type="ARBA" id="ARBA00012483"/>
    </source>
</evidence>
<dbReference type="SMART" id="SM00184">
    <property type="entry name" value="RING"/>
    <property type="match status" value="1"/>
</dbReference>
<dbReference type="Gene3D" id="3.30.40.10">
    <property type="entry name" value="Zinc/RING finger domain, C3HC4 (zinc finger)"/>
    <property type="match status" value="1"/>
</dbReference>
<keyword evidence="6" id="KW-0862">Zinc</keyword>
<keyword evidence="9" id="KW-0812">Transmembrane</keyword>
<accession>A0AAV1C8R6</accession>
<keyword evidence="5" id="KW-0833">Ubl conjugation pathway</keyword>
<comment type="catalytic activity">
    <reaction evidence="1">
        <text>S-ubiquitinyl-[E2 ubiquitin-conjugating enzyme]-L-cysteine + [acceptor protein]-L-lysine = [E2 ubiquitin-conjugating enzyme]-L-cysteine + N(6)-ubiquitinyl-[acceptor protein]-L-lysine.</text>
        <dbReference type="EC" id="2.3.2.27"/>
    </reaction>
</comment>
<dbReference type="PROSITE" id="PS50089">
    <property type="entry name" value="ZF_RING_2"/>
    <property type="match status" value="1"/>
</dbReference>
<evidence type="ECO:0000256" key="3">
    <source>
        <dbReference type="ARBA" id="ARBA00022723"/>
    </source>
</evidence>
<evidence type="ECO:0000256" key="8">
    <source>
        <dbReference type="PROSITE-ProRule" id="PRU00175"/>
    </source>
</evidence>
<evidence type="ECO:0000256" key="9">
    <source>
        <dbReference type="SAM" id="Phobius"/>
    </source>
</evidence>